<evidence type="ECO:0000256" key="2">
    <source>
        <dbReference type="SAM" id="SignalP"/>
    </source>
</evidence>
<evidence type="ECO:0000313" key="3">
    <source>
        <dbReference type="EMBL" id="POF34676.1"/>
    </source>
</evidence>
<dbReference type="RefSeq" id="WP_146048515.1">
    <property type="nucleotide sequence ID" value="NZ_PPCN01000001.1"/>
</dbReference>
<dbReference type="OrthoDB" id="7835439at2"/>
<feature type="chain" id="PRO_5015459431" evidence="2">
    <location>
        <begin position="27"/>
        <end position="236"/>
    </location>
</feature>
<feature type="signal peptide" evidence="2">
    <location>
        <begin position="1"/>
        <end position="26"/>
    </location>
</feature>
<dbReference type="EMBL" id="PPCN01000001">
    <property type="protein sequence ID" value="POF34676.1"/>
    <property type="molecule type" value="Genomic_DNA"/>
</dbReference>
<feature type="compositionally biased region" description="Basic and acidic residues" evidence="1">
    <location>
        <begin position="213"/>
        <end position="229"/>
    </location>
</feature>
<organism evidence="3 4">
    <name type="scientific">Roseibium marinum</name>
    <dbReference type="NCBI Taxonomy" id="281252"/>
    <lineage>
        <taxon>Bacteria</taxon>
        <taxon>Pseudomonadati</taxon>
        <taxon>Pseudomonadota</taxon>
        <taxon>Alphaproteobacteria</taxon>
        <taxon>Hyphomicrobiales</taxon>
        <taxon>Stappiaceae</taxon>
        <taxon>Roseibium</taxon>
    </lineage>
</organism>
<evidence type="ECO:0000313" key="4">
    <source>
        <dbReference type="Proteomes" id="UP000236959"/>
    </source>
</evidence>
<evidence type="ECO:0000256" key="1">
    <source>
        <dbReference type="SAM" id="MobiDB-lite"/>
    </source>
</evidence>
<name>A0A2S3V415_9HYPH</name>
<gene>
    <name evidence="3" type="ORF">CLV41_1011134</name>
</gene>
<keyword evidence="2" id="KW-0732">Signal</keyword>
<keyword evidence="4" id="KW-1185">Reference proteome</keyword>
<feature type="region of interest" description="Disordered" evidence="1">
    <location>
        <begin position="133"/>
        <end position="155"/>
    </location>
</feature>
<accession>A0A2S3V415</accession>
<proteinExistence type="predicted"/>
<dbReference type="AlphaFoldDB" id="A0A2S3V415"/>
<reference evidence="3 4" key="1">
    <citation type="submission" date="2018-01" db="EMBL/GenBank/DDBJ databases">
        <title>Genomic Encyclopedia of Archaeal and Bacterial Type Strains, Phase II (KMG-II): from individual species to whole genera.</title>
        <authorList>
            <person name="Goeker M."/>
        </authorList>
    </citation>
    <scope>NUCLEOTIDE SEQUENCE [LARGE SCALE GENOMIC DNA]</scope>
    <source>
        <strain evidence="3 4">DSM 17023</strain>
    </source>
</reference>
<feature type="region of interest" description="Disordered" evidence="1">
    <location>
        <begin position="170"/>
        <end position="236"/>
    </location>
</feature>
<dbReference type="Proteomes" id="UP000236959">
    <property type="component" value="Unassembled WGS sequence"/>
</dbReference>
<comment type="caution">
    <text evidence="3">The sequence shown here is derived from an EMBL/GenBank/DDBJ whole genome shotgun (WGS) entry which is preliminary data.</text>
</comment>
<sequence length="236" mass="25473">MLRTSVALVKKSAVLAILAGLAACQAADGTSQAPDIALVNSVMKGLGAVDPKEKPIDYKPRAPLAMPSEMATLPSPETNVAGVNSAEWPKQRENPQLTEIQEVFASSGKSGSMNSEPLTPEQMRGFKITGVTGQPRDVLADRRDGDITEGSKLTRAEQSAEWERLQKLKAQQAGIDQNGIASRKFLTEPPTDYSTPSPDAPMPEVVKKSKRAGNRDIYDSKPLHPRCLEGETEYCN</sequence>
<protein>
    <submittedName>
        <fullName evidence="3">Uncharacterized protein</fullName>
    </submittedName>
</protein>
<dbReference type="PROSITE" id="PS51257">
    <property type="entry name" value="PROKAR_LIPOPROTEIN"/>
    <property type="match status" value="1"/>
</dbReference>